<keyword evidence="2" id="KW-1185">Reference proteome</keyword>
<reference evidence="1 2" key="1">
    <citation type="submission" date="2019-04" db="EMBL/GenBank/DDBJ databases">
        <authorList>
            <person name="Feng G."/>
            <person name="Zhang J."/>
            <person name="Zhu H."/>
        </authorList>
    </citation>
    <scope>NUCLEOTIDE SEQUENCE [LARGE SCALE GENOMIC DNA]</scope>
    <source>
        <strain evidence="1 2">9PBR-1</strain>
    </source>
</reference>
<organism evidence="1 2">
    <name type="scientific">Hymenobacter metallicola</name>
    <dbReference type="NCBI Taxonomy" id="2563114"/>
    <lineage>
        <taxon>Bacteria</taxon>
        <taxon>Pseudomonadati</taxon>
        <taxon>Bacteroidota</taxon>
        <taxon>Cytophagia</taxon>
        <taxon>Cytophagales</taxon>
        <taxon>Hymenobacteraceae</taxon>
        <taxon>Hymenobacter</taxon>
    </lineage>
</organism>
<protein>
    <recommendedName>
        <fullName evidence="3">HEAT repeat domain-containing protein</fullName>
    </recommendedName>
</protein>
<sequence>MPARKPTILQELRTALNRAASEGNDALAAELSSIRHAVQGKRSALSLVPLLETATSRITQAFVAEVLGAAGDKRVLKPLMRAVAHPANVRYTSQLLWACSRYDCSAHLAFFVRFLLTRAEADEGMMWAMAVIENMKGPFAPAAVKRAIAQLLRPKQQLLSADTQAELFRVQAAYALLDRYFGQVDQDWKKEL</sequence>
<dbReference type="AlphaFoldDB" id="A0A4Z0PX75"/>
<name>A0A4Z0PX75_9BACT</name>
<evidence type="ECO:0000313" key="1">
    <source>
        <dbReference type="EMBL" id="TGE21022.1"/>
    </source>
</evidence>
<evidence type="ECO:0008006" key="3">
    <source>
        <dbReference type="Google" id="ProtNLM"/>
    </source>
</evidence>
<dbReference type="EMBL" id="SRMB01000008">
    <property type="protein sequence ID" value="TGE21022.1"/>
    <property type="molecule type" value="Genomic_DNA"/>
</dbReference>
<evidence type="ECO:0000313" key="2">
    <source>
        <dbReference type="Proteomes" id="UP000298471"/>
    </source>
</evidence>
<accession>A0A4Z0PX75</accession>
<proteinExistence type="predicted"/>
<comment type="caution">
    <text evidence="1">The sequence shown here is derived from an EMBL/GenBank/DDBJ whole genome shotgun (WGS) entry which is preliminary data.</text>
</comment>
<dbReference type="Proteomes" id="UP000298471">
    <property type="component" value="Unassembled WGS sequence"/>
</dbReference>
<gene>
    <name evidence="1" type="ORF">E5K02_24990</name>
</gene>